<evidence type="ECO:0000256" key="5">
    <source>
        <dbReference type="ARBA" id="ARBA00023136"/>
    </source>
</evidence>
<sequence>MEFSKTPGATFAAPRRVFTAPVHPTAPQQASSSQSAPSLVDTIYDHPAVKILAFTAGPPWVPPSSRSANAPPEVEPGSLPWSSQTERTIANGPFRIYRAPGSVAFLSCGSALQPILPKSQAWCVDETSSKYVLQIRRPQYWRIELPLKSDEDVRRAQLLREVFDKVLQFEKTECPFNRTFTVELPEQPQTPVKKRPWTPVRRVQTSLPPTPVTPIEMVHLQKREEKYEPASSLDGPESTYDSEGSSFGITPRPGSSEAEELVSRDTGNLEDNEDFAGLRHGGGEASPKTGAELLSLPKPPKLDGFRATRSVTAPPQLTLVASPPSKQKQWEPAGIPMEAPRPRSPTEPQDSFPSPQSFPPSPPMSDFGSLVDQDRRAGDSILPEESFSKQETPSSTEVPAPTRTWGISTAESQQSEGNGSVKASPSTPDVDCSPSHSATIPEDTVPPISPVFEEQIPVTSVSSPNLSRSSSVVARRPQIRHRATTSSSISPSRRMLSPLPPAANLFSPHQIHVSTATANTSKLAVVRRLPMAVIQKTCEILMSPPSHLINLMLKVAARIAAGEWRGFLSGTDDHGEWIPVQWDWSDDEDNTTDSHNSHGQRAADDEDDWPLTRGRKMRLPGSFPESDDEEFQTLPSAEQPVSENTPSDIYIDEHTGVSTQPAPPPSPGPSVDDVDPAQQQQSDWSQSWGVD</sequence>
<dbReference type="RefSeq" id="XP_060295106.1">
    <property type="nucleotide sequence ID" value="XM_060434676.1"/>
</dbReference>
<name>A0AA40ADI7_9PEZI</name>
<feature type="region of interest" description="Disordered" evidence="6">
    <location>
        <begin position="224"/>
        <end position="494"/>
    </location>
</feature>
<keyword evidence="5" id="KW-0472">Membrane</keyword>
<comment type="similarity">
    <text evidence="3">Belongs to the INP1 family.</text>
</comment>
<feature type="region of interest" description="Disordered" evidence="6">
    <location>
        <begin position="62"/>
        <end position="83"/>
    </location>
</feature>
<feature type="region of interest" description="Disordered" evidence="6">
    <location>
        <begin position="583"/>
        <end position="691"/>
    </location>
</feature>
<evidence type="ECO:0000256" key="1">
    <source>
        <dbReference type="ARBA" id="ARBA00003594"/>
    </source>
</evidence>
<feature type="region of interest" description="Disordered" evidence="6">
    <location>
        <begin position="1"/>
        <end position="37"/>
    </location>
</feature>
<organism evidence="7 8">
    <name type="scientific">Lasiosphaeria miniovina</name>
    <dbReference type="NCBI Taxonomy" id="1954250"/>
    <lineage>
        <taxon>Eukaryota</taxon>
        <taxon>Fungi</taxon>
        <taxon>Dikarya</taxon>
        <taxon>Ascomycota</taxon>
        <taxon>Pezizomycotina</taxon>
        <taxon>Sordariomycetes</taxon>
        <taxon>Sordariomycetidae</taxon>
        <taxon>Sordariales</taxon>
        <taxon>Lasiosphaeriaceae</taxon>
        <taxon>Lasiosphaeria</taxon>
    </lineage>
</organism>
<evidence type="ECO:0000256" key="6">
    <source>
        <dbReference type="SAM" id="MobiDB-lite"/>
    </source>
</evidence>
<dbReference type="GeneID" id="85317946"/>
<keyword evidence="8" id="KW-1185">Reference proteome</keyword>
<dbReference type="InterPro" id="IPR024758">
    <property type="entry name" value="Inp1"/>
</dbReference>
<dbReference type="GO" id="GO:0045033">
    <property type="term" value="P:peroxisome inheritance"/>
    <property type="evidence" value="ECO:0007669"/>
    <property type="project" value="InterPro"/>
</dbReference>
<gene>
    <name evidence="7" type="ORF">B0T26DRAFT_371144</name>
</gene>
<dbReference type="Pfam" id="PF12634">
    <property type="entry name" value="Inp1"/>
    <property type="match status" value="1"/>
</dbReference>
<comment type="subcellular location">
    <subcellularLocation>
        <location evidence="2">Peroxisome membrane</location>
        <topology evidence="2">Peripheral membrane protein</topology>
    </subcellularLocation>
</comment>
<feature type="compositionally biased region" description="Low complexity" evidence="6">
    <location>
        <begin position="458"/>
        <end position="473"/>
    </location>
</feature>
<proteinExistence type="inferred from homology"/>
<accession>A0AA40ADI7</accession>
<evidence type="ECO:0000313" key="7">
    <source>
        <dbReference type="EMBL" id="KAK0713784.1"/>
    </source>
</evidence>
<evidence type="ECO:0000256" key="4">
    <source>
        <dbReference type="ARBA" id="ARBA00021397"/>
    </source>
</evidence>
<protein>
    <recommendedName>
        <fullName evidence="4">Inheritance of peroxisomes protein 1</fullName>
    </recommendedName>
</protein>
<dbReference type="Proteomes" id="UP001172101">
    <property type="component" value="Unassembled WGS sequence"/>
</dbReference>
<feature type="compositionally biased region" description="Polar residues" evidence="6">
    <location>
        <begin position="405"/>
        <end position="427"/>
    </location>
</feature>
<feature type="compositionally biased region" description="Polar residues" evidence="6">
    <location>
        <begin position="239"/>
        <end position="248"/>
    </location>
</feature>
<evidence type="ECO:0000256" key="3">
    <source>
        <dbReference type="ARBA" id="ARBA00010707"/>
    </source>
</evidence>
<feature type="compositionally biased region" description="Low complexity" evidence="6">
    <location>
        <begin position="676"/>
        <end position="691"/>
    </location>
</feature>
<feature type="compositionally biased region" description="Polar residues" evidence="6">
    <location>
        <begin position="633"/>
        <end position="647"/>
    </location>
</feature>
<comment type="caution">
    <text evidence="7">The sequence shown here is derived from an EMBL/GenBank/DDBJ whole genome shotgun (WGS) entry which is preliminary data.</text>
</comment>
<dbReference type="AlphaFoldDB" id="A0AA40ADI7"/>
<evidence type="ECO:0000256" key="2">
    <source>
        <dbReference type="ARBA" id="ARBA00004421"/>
    </source>
</evidence>
<reference evidence="7" key="1">
    <citation type="submission" date="2023-06" db="EMBL/GenBank/DDBJ databases">
        <title>Genome-scale phylogeny and comparative genomics of the fungal order Sordariales.</title>
        <authorList>
            <consortium name="Lawrence Berkeley National Laboratory"/>
            <person name="Hensen N."/>
            <person name="Bonometti L."/>
            <person name="Westerberg I."/>
            <person name="Brannstrom I.O."/>
            <person name="Guillou S."/>
            <person name="Cros-Aarteil S."/>
            <person name="Calhoun S."/>
            <person name="Haridas S."/>
            <person name="Kuo A."/>
            <person name="Mondo S."/>
            <person name="Pangilinan J."/>
            <person name="Riley R."/>
            <person name="LaButti K."/>
            <person name="Andreopoulos B."/>
            <person name="Lipzen A."/>
            <person name="Chen C."/>
            <person name="Yanf M."/>
            <person name="Daum C."/>
            <person name="Ng V."/>
            <person name="Clum A."/>
            <person name="Steindorff A."/>
            <person name="Ohm R."/>
            <person name="Martin F."/>
            <person name="Silar P."/>
            <person name="Natvig D."/>
            <person name="Lalanne C."/>
            <person name="Gautier V."/>
            <person name="Ament-velasquez S.L."/>
            <person name="Kruys A."/>
            <person name="Hutchinson M.I."/>
            <person name="Powell A.J."/>
            <person name="Barry K."/>
            <person name="Miller A.N."/>
            <person name="Grigoriev I.V."/>
            <person name="Debuchy R."/>
            <person name="Gladieux P."/>
            <person name="Thoren M.H."/>
            <person name="Johannesson H."/>
        </authorList>
    </citation>
    <scope>NUCLEOTIDE SEQUENCE</scope>
    <source>
        <strain evidence="7">SMH2392-1A</strain>
    </source>
</reference>
<dbReference type="GO" id="GO:0005780">
    <property type="term" value="C:extrinsic component of intraperoxisomal membrane"/>
    <property type="evidence" value="ECO:0007669"/>
    <property type="project" value="InterPro"/>
</dbReference>
<feature type="compositionally biased region" description="Low complexity" evidence="6">
    <location>
        <begin position="25"/>
        <end position="37"/>
    </location>
</feature>
<comment type="function">
    <text evidence="1">Required for peroxisome inheritance.</text>
</comment>
<dbReference type="EMBL" id="JAUIRO010000005">
    <property type="protein sequence ID" value="KAK0713784.1"/>
    <property type="molecule type" value="Genomic_DNA"/>
</dbReference>
<evidence type="ECO:0000313" key="8">
    <source>
        <dbReference type="Proteomes" id="UP001172101"/>
    </source>
</evidence>